<dbReference type="EMBL" id="JGCY01000380">
    <property type="protein sequence ID" value="EXY73034.1"/>
    <property type="molecule type" value="Genomic_DNA"/>
</dbReference>
<keyword evidence="3 4" id="KW-0326">Glycosidase</keyword>
<evidence type="ECO:0000256" key="4">
    <source>
        <dbReference type="RuleBase" id="RU361187"/>
    </source>
</evidence>
<evidence type="ECO:0000256" key="5">
    <source>
        <dbReference type="SAM" id="SignalP"/>
    </source>
</evidence>
<dbReference type="Gene3D" id="2.115.10.20">
    <property type="entry name" value="Glycosyl hydrolase domain, family 43"/>
    <property type="match status" value="1"/>
</dbReference>
<dbReference type="CDD" id="cd18825">
    <property type="entry name" value="GH43_CtGH43-like"/>
    <property type="match status" value="1"/>
</dbReference>
<organism evidence="6 7">
    <name type="scientific">Bacteroides fragilis str. 3988T(B)14</name>
    <dbReference type="NCBI Taxonomy" id="1339315"/>
    <lineage>
        <taxon>Bacteria</taxon>
        <taxon>Pseudomonadati</taxon>
        <taxon>Bacteroidota</taxon>
        <taxon>Bacteroidia</taxon>
        <taxon>Bacteroidales</taxon>
        <taxon>Bacteroidaceae</taxon>
        <taxon>Bacteroides</taxon>
    </lineage>
</organism>
<dbReference type="SUPFAM" id="SSF75005">
    <property type="entry name" value="Arabinanase/levansucrase/invertase"/>
    <property type="match status" value="1"/>
</dbReference>
<dbReference type="PATRIC" id="fig|1339315.3.peg.3869"/>
<evidence type="ECO:0000313" key="6">
    <source>
        <dbReference type="EMBL" id="EXY73034.1"/>
    </source>
</evidence>
<keyword evidence="2 4" id="KW-0378">Hydrolase</keyword>
<evidence type="ECO:0000313" key="7">
    <source>
        <dbReference type="Proteomes" id="UP000020529"/>
    </source>
</evidence>
<gene>
    <name evidence="6" type="ORF">M124_3201</name>
</gene>
<dbReference type="Pfam" id="PF04616">
    <property type="entry name" value="Glyco_hydro_43"/>
    <property type="match status" value="1"/>
</dbReference>
<dbReference type="RefSeq" id="WP_032588552.1">
    <property type="nucleotide sequence ID" value="NZ_JGCY01000380.1"/>
</dbReference>
<name>A0A015SLE1_BACFG</name>
<evidence type="ECO:0000256" key="2">
    <source>
        <dbReference type="ARBA" id="ARBA00022801"/>
    </source>
</evidence>
<dbReference type="InterPro" id="IPR023296">
    <property type="entry name" value="Glyco_hydro_beta-prop_sf"/>
</dbReference>
<keyword evidence="5" id="KW-0732">Signal</keyword>
<dbReference type="Proteomes" id="UP000020529">
    <property type="component" value="Unassembled WGS sequence"/>
</dbReference>
<proteinExistence type="inferred from homology"/>
<reference evidence="6 7" key="1">
    <citation type="submission" date="2014-02" db="EMBL/GenBank/DDBJ databases">
        <authorList>
            <person name="Sears C."/>
            <person name="Carroll K."/>
            <person name="Sack B.R."/>
            <person name="Qadri F."/>
            <person name="Myers L.L."/>
            <person name="Chung G.-T."/>
            <person name="Escheverria P."/>
            <person name="Fraser C.M."/>
            <person name="Sadzewicz L."/>
            <person name="Shefchek K.A."/>
            <person name="Tallon L."/>
            <person name="Das S.P."/>
            <person name="Daugherty S."/>
            <person name="Mongodin E.F."/>
        </authorList>
    </citation>
    <scope>NUCLEOTIDE SEQUENCE [LARGE SCALE GENOMIC DNA]</scope>
    <source>
        <strain evidence="7">3988T(B)14</strain>
    </source>
</reference>
<dbReference type="GO" id="GO:0004553">
    <property type="term" value="F:hydrolase activity, hydrolyzing O-glycosyl compounds"/>
    <property type="evidence" value="ECO:0007669"/>
    <property type="project" value="InterPro"/>
</dbReference>
<evidence type="ECO:0000256" key="1">
    <source>
        <dbReference type="ARBA" id="ARBA00009865"/>
    </source>
</evidence>
<protein>
    <submittedName>
        <fullName evidence="6">Glycosyl hydrolases 43 family protein</fullName>
    </submittedName>
</protein>
<dbReference type="GO" id="GO:0005975">
    <property type="term" value="P:carbohydrate metabolic process"/>
    <property type="evidence" value="ECO:0007669"/>
    <property type="project" value="InterPro"/>
</dbReference>
<accession>A0A015SLE1</accession>
<feature type="chain" id="PRO_5001478430" evidence="5">
    <location>
        <begin position="24"/>
        <end position="375"/>
    </location>
</feature>
<sequence length="375" mass="42126">MNKGFILKALFLLCFLFSQTAQGQSFTPGEIWPDNHQVHINAHGGGILYENGTHYWFGEHKTEGEAGNLANVGVHCYSSDDLYHWKDCGIALSVIENDPGHPISKGCILERPKVIYNPLTKKYVMWFHLEPKGAGYSGALSGIALSDRVTGPYTFLKAVRPNAGSWPINVLPIHKTIRRPSAEEERQCTGGSLPAHPDSLNILGRDMEQGQMARDMNLFVDDDGKAYHIYSSEENSTLHIAELDPTYTGYTGKYIRAFINRFMEAPAMFKKDGNYYLIMSGCSGWNPNAARSAIASSIWGEWKELGNPCIGQDADLTFHSQSTYILPVQGKKNQFIYMGDRWTPQNAIDGRYIWLPIHFEGPKPIIEWKDSWTLD</sequence>
<feature type="signal peptide" evidence="5">
    <location>
        <begin position="1"/>
        <end position="23"/>
    </location>
</feature>
<dbReference type="PANTHER" id="PTHR22925">
    <property type="entry name" value="GLYCOSYL HYDROLASE 43 FAMILY MEMBER"/>
    <property type="match status" value="1"/>
</dbReference>
<dbReference type="PANTHER" id="PTHR22925:SF3">
    <property type="entry name" value="GLYCOSYL HYDROLASE FAMILY PROTEIN 43"/>
    <property type="match status" value="1"/>
</dbReference>
<dbReference type="InterPro" id="IPR006710">
    <property type="entry name" value="Glyco_hydro_43"/>
</dbReference>
<evidence type="ECO:0000256" key="3">
    <source>
        <dbReference type="ARBA" id="ARBA00023295"/>
    </source>
</evidence>
<dbReference type="AlphaFoldDB" id="A0A015SLE1"/>
<comment type="caution">
    <text evidence="6">The sequence shown here is derived from an EMBL/GenBank/DDBJ whole genome shotgun (WGS) entry which is preliminary data.</text>
</comment>
<comment type="similarity">
    <text evidence="1 4">Belongs to the glycosyl hydrolase 43 family.</text>
</comment>